<evidence type="ECO:0000313" key="4">
    <source>
        <dbReference type="Proteomes" id="UP000215455"/>
    </source>
</evidence>
<keyword evidence="1" id="KW-0472">Membrane</keyword>
<name>A0AAE6ZQX5_9PSED</name>
<feature type="transmembrane region" description="Helical" evidence="1">
    <location>
        <begin position="72"/>
        <end position="92"/>
    </location>
</feature>
<reference evidence="2 4" key="1">
    <citation type="submission" date="2017-06" db="EMBL/GenBank/DDBJ databases">
        <authorList>
            <person name="Furmanczyk E.M."/>
        </authorList>
    </citation>
    <scope>NUCLEOTIDE SEQUENCE [LARGE SCALE GENOMIC DNA]</scope>
    <source>
        <strain evidence="2 4">DSM 16611</strain>
    </source>
</reference>
<protein>
    <submittedName>
        <fullName evidence="3">DUF2165 domain-containing protein</fullName>
    </submittedName>
</protein>
<keyword evidence="1" id="KW-1133">Transmembrane helix</keyword>
<feature type="transmembrane region" description="Helical" evidence="1">
    <location>
        <begin position="113"/>
        <end position="135"/>
    </location>
</feature>
<dbReference type="InterPro" id="IPR018681">
    <property type="entry name" value="DUF2165_transmembrane"/>
</dbReference>
<dbReference type="AlphaFoldDB" id="A0AAE6ZQX5"/>
<evidence type="ECO:0000256" key="1">
    <source>
        <dbReference type="SAM" id="Phobius"/>
    </source>
</evidence>
<gene>
    <name evidence="3" type="ORF">HGP31_04805</name>
    <name evidence="2" type="ORF">PSUM_11285</name>
</gene>
<dbReference type="EMBL" id="CP051487">
    <property type="protein sequence ID" value="QJC77642.1"/>
    <property type="molecule type" value="Genomic_DNA"/>
</dbReference>
<dbReference type="Proteomes" id="UP000215455">
    <property type="component" value="Unassembled WGS sequence"/>
</dbReference>
<proteinExistence type="predicted"/>
<evidence type="ECO:0000313" key="2">
    <source>
        <dbReference type="EMBL" id="OXR32627.1"/>
    </source>
</evidence>
<feature type="transmembrane region" description="Helical" evidence="1">
    <location>
        <begin position="147"/>
        <end position="166"/>
    </location>
</feature>
<sequence length="169" mass="19635">MNKLTTASVIRRSKVLVVLTATLFGLMTLANNVTDYAAYAEYIGRIISMSDTTGNDSRRYRSITSNMFHHRFYWAIISLEIIFTFSCLVGTWQLYRKLDAPRNEFHEAKKFAIAGFVTGIFVYQGLYVIILNEWFDMDYSVHRNTYVWAQNNIEYMFLGLIFLTAVKDS</sequence>
<keyword evidence="1" id="KW-0812">Transmembrane</keyword>
<dbReference type="EMBL" id="NIWU01000002">
    <property type="protein sequence ID" value="OXR32627.1"/>
    <property type="molecule type" value="Genomic_DNA"/>
</dbReference>
<dbReference type="RefSeq" id="WP_083348242.1">
    <property type="nucleotide sequence ID" value="NZ_CP044409.1"/>
</dbReference>
<dbReference type="GeneID" id="72192878"/>
<reference evidence="3 5" key="2">
    <citation type="submission" date="2020-04" db="EMBL/GenBank/DDBJ databases">
        <authorList>
            <person name="Yao Y."/>
            <person name="He Z."/>
        </authorList>
    </citation>
    <scope>NUCLEOTIDE SEQUENCE [LARGE SCALE GENOMIC DNA]</scope>
    <source>
        <strain evidence="3 5">CY-1</strain>
    </source>
</reference>
<organism evidence="3 5">
    <name type="scientific">Pseudomonas umsongensis</name>
    <dbReference type="NCBI Taxonomy" id="198618"/>
    <lineage>
        <taxon>Bacteria</taxon>
        <taxon>Pseudomonadati</taxon>
        <taxon>Pseudomonadota</taxon>
        <taxon>Gammaproteobacteria</taxon>
        <taxon>Pseudomonadales</taxon>
        <taxon>Pseudomonadaceae</taxon>
        <taxon>Pseudomonas</taxon>
    </lineage>
</organism>
<dbReference type="KEGG" id="pum:HGP31_04805"/>
<dbReference type="Pfam" id="PF09933">
    <property type="entry name" value="DUF2165"/>
    <property type="match status" value="1"/>
</dbReference>
<keyword evidence="4" id="KW-1185">Reference proteome</keyword>
<dbReference type="Proteomes" id="UP000501367">
    <property type="component" value="Chromosome"/>
</dbReference>
<evidence type="ECO:0000313" key="5">
    <source>
        <dbReference type="Proteomes" id="UP000501367"/>
    </source>
</evidence>
<evidence type="ECO:0000313" key="3">
    <source>
        <dbReference type="EMBL" id="QJC77642.1"/>
    </source>
</evidence>
<accession>A0AAE6ZQX5</accession>